<keyword evidence="2" id="KW-1003">Cell membrane</keyword>
<accession>A0ABQ6K5U2</accession>
<dbReference type="EMBL" id="BSVB01000001">
    <property type="protein sequence ID" value="GMA94794.1"/>
    <property type="molecule type" value="Genomic_DNA"/>
</dbReference>
<keyword evidence="4 7" id="KW-1133">Transmembrane helix</keyword>
<dbReference type="Proteomes" id="UP001157034">
    <property type="component" value="Unassembled WGS sequence"/>
</dbReference>
<reference evidence="10" key="1">
    <citation type="journal article" date="2019" name="Int. J. Syst. Evol. Microbiol.">
        <title>The Global Catalogue of Microorganisms (GCM) 10K type strain sequencing project: providing services to taxonomists for standard genome sequencing and annotation.</title>
        <authorList>
            <consortium name="The Broad Institute Genomics Platform"/>
            <consortium name="The Broad Institute Genome Sequencing Center for Infectious Disease"/>
            <person name="Wu L."/>
            <person name="Ma J."/>
        </authorList>
    </citation>
    <scope>NUCLEOTIDE SEQUENCE [LARGE SCALE GENOMIC DNA]</scope>
    <source>
        <strain evidence="10">NBRC 108894</strain>
    </source>
</reference>
<feature type="compositionally biased region" description="Basic and acidic residues" evidence="6">
    <location>
        <begin position="95"/>
        <end position="130"/>
    </location>
</feature>
<evidence type="ECO:0000256" key="4">
    <source>
        <dbReference type="ARBA" id="ARBA00022989"/>
    </source>
</evidence>
<evidence type="ECO:0000256" key="7">
    <source>
        <dbReference type="SAM" id="Phobius"/>
    </source>
</evidence>
<evidence type="ECO:0000256" key="2">
    <source>
        <dbReference type="ARBA" id="ARBA00022475"/>
    </source>
</evidence>
<name>A0ABQ6K5U2_9MICO</name>
<keyword evidence="10" id="KW-1185">Reference proteome</keyword>
<comment type="caution">
    <text evidence="9">The sequence shown here is derived from an EMBL/GenBank/DDBJ whole genome shotgun (WGS) entry which is preliminary data.</text>
</comment>
<evidence type="ECO:0000313" key="9">
    <source>
        <dbReference type="EMBL" id="GMA94794.1"/>
    </source>
</evidence>
<dbReference type="RefSeq" id="WP_284253682.1">
    <property type="nucleotide sequence ID" value="NZ_BAAAQO010000002.1"/>
</dbReference>
<evidence type="ECO:0000313" key="10">
    <source>
        <dbReference type="Proteomes" id="UP001157034"/>
    </source>
</evidence>
<evidence type="ECO:0000259" key="8">
    <source>
        <dbReference type="Pfam" id="PF13396"/>
    </source>
</evidence>
<evidence type="ECO:0000256" key="6">
    <source>
        <dbReference type="SAM" id="MobiDB-lite"/>
    </source>
</evidence>
<evidence type="ECO:0000256" key="1">
    <source>
        <dbReference type="ARBA" id="ARBA00004651"/>
    </source>
</evidence>
<evidence type="ECO:0000256" key="5">
    <source>
        <dbReference type="ARBA" id="ARBA00023136"/>
    </source>
</evidence>
<feature type="domain" description="Cardiolipin synthase N-terminal" evidence="8">
    <location>
        <begin position="12"/>
        <end position="57"/>
    </location>
</feature>
<proteinExistence type="predicted"/>
<keyword evidence="3 7" id="KW-0812">Transmembrane</keyword>
<feature type="transmembrane region" description="Helical" evidence="7">
    <location>
        <begin position="7"/>
        <end position="24"/>
    </location>
</feature>
<dbReference type="Pfam" id="PF13396">
    <property type="entry name" value="PLDc_N"/>
    <property type="match status" value="1"/>
</dbReference>
<comment type="subcellular location">
    <subcellularLocation>
        <location evidence="1">Cell membrane</location>
        <topology evidence="1">Multi-pass membrane protein</topology>
    </subcellularLocation>
</comment>
<protein>
    <recommendedName>
        <fullName evidence="8">Cardiolipin synthase N-terminal domain-containing protein</fullName>
    </recommendedName>
</protein>
<dbReference type="InterPro" id="IPR027379">
    <property type="entry name" value="CLS_N"/>
</dbReference>
<gene>
    <name evidence="9" type="ORF">GCM10025881_16180</name>
</gene>
<keyword evidence="5 7" id="KW-0472">Membrane</keyword>
<organism evidence="9 10">
    <name type="scientific">Pseudolysinimonas kribbensis</name>
    <dbReference type="NCBI Taxonomy" id="433641"/>
    <lineage>
        <taxon>Bacteria</taxon>
        <taxon>Bacillati</taxon>
        <taxon>Actinomycetota</taxon>
        <taxon>Actinomycetes</taxon>
        <taxon>Micrococcales</taxon>
        <taxon>Microbacteriaceae</taxon>
        <taxon>Pseudolysinimonas</taxon>
    </lineage>
</organism>
<feature type="transmembrane region" description="Helical" evidence="7">
    <location>
        <begin position="36"/>
        <end position="55"/>
    </location>
</feature>
<sequence>MLRLLPGIIDLVLTVVAIVDISLIDSSRVRGLPKWAWVLISLLLFIVGPLLWFFVGRERLEPRNHGRYAAEGPSAASPRSGPRAPDDDPDFLSRIAREQEQAQRIRDLERRLAERDDPTAGNPDDTKPAG</sequence>
<evidence type="ECO:0000256" key="3">
    <source>
        <dbReference type="ARBA" id="ARBA00022692"/>
    </source>
</evidence>
<feature type="region of interest" description="Disordered" evidence="6">
    <location>
        <begin position="65"/>
        <end position="130"/>
    </location>
</feature>